<comment type="caution">
    <text evidence="1">The sequence shown here is derived from an EMBL/GenBank/DDBJ whole genome shotgun (WGS) entry which is preliminary data.</text>
</comment>
<accession>A0AA36D6C6</accession>
<dbReference type="Proteomes" id="UP001177023">
    <property type="component" value="Unassembled WGS sequence"/>
</dbReference>
<evidence type="ECO:0000313" key="1">
    <source>
        <dbReference type="EMBL" id="CAJ0581700.1"/>
    </source>
</evidence>
<protein>
    <submittedName>
        <fullName evidence="1">Uncharacterized protein</fullName>
    </submittedName>
</protein>
<dbReference type="EMBL" id="CATQJA010002663">
    <property type="protein sequence ID" value="CAJ0581700.1"/>
    <property type="molecule type" value="Genomic_DNA"/>
</dbReference>
<keyword evidence="2" id="KW-1185">Reference proteome</keyword>
<proteinExistence type="predicted"/>
<feature type="non-terminal residue" evidence="1">
    <location>
        <position position="120"/>
    </location>
</feature>
<evidence type="ECO:0000313" key="2">
    <source>
        <dbReference type="Proteomes" id="UP001177023"/>
    </source>
</evidence>
<gene>
    <name evidence="1" type="ORF">MSPICULIGERA_LOCUS19855</name>
</gene>
<dbReference type="AlphaFoldDB" id="A0AA36D6C6"/>
<name>A0AA36D6C6_9BILA</name>
<organism evidence="1 2">
    <name type="scientific">Mesorhabditis spiculigera</name>
    <dbReference type="NCBI Taxonomy" id="96644"/>
    <lineage>
        <taxon>Eukaryota</taxon>
        <taxon>Metazoa</taxon>
        <taxon>Ecdysozoa</taxon>
        <taxon>Nematoda</taxon>
        <taxon>Chromadorea</taxon>
        <taxon>Rhabditida</taxon>
        <taxon>Rhabditina</taxon>
        <taxon>Rhabditomorpha</taxon>
        <taxon>Rhabditoidea</taxon>
        <taxon>Rhabditidae</taxon>
        <taxon>Mesorhabditinae</taxon>
        <taxon>Mesorhabditis</taxon>
    </lineage>
</organism>
<sequence length="120" mass="13947">MSNIWTLDRSVDPKEPGVAFIYRFLHERRCEGSKVTIAIAGSTMSCSQCHKLLRQVLFRHSQVRISVANFEGYWQPSQVEGIIYSLLHQLVTENAVQYDARQVLSICFWGRDEATWRRDL</sequence>
<reference evidence="1" key="1">
    <citation type="submission" date="2023-06" db="EMBL/GenBank/DDBJ databases">
        <authorList>
            <person name="Delattre M."/>
        </authorList>
    </citation>
    <scope>NUCLEOTIDE SEQUENCE</scope>
    <source>
        <strain evidence="1">AF72</strain>
    </source>
</reference>